<accession>A0A0E9TYX7</accession>
<dbReference type="AlphaFoldDB" id="A0A0E9TYX7"/>
<reference evidence="1" key="2">
    <citation type="journal article" date="2015" name="Fish Shellfish Immunol.">
        <title>Early steps in the European eel (Anguilla anguilla)-Vibrio vulnificus interaction in the gills: Role of the RtxA13 toxin.</title>
        <authorList>
            <person name="Callol A."/>
            <person name="Pajuelo D."/>
            <person name="Ebbesson L."/>
            <person name="Teles M."/>
            <person name="MacKenzie S."/>
            <person name="Amaro C."/>
        </authorList>
    </citation>
    <scope>NUCLEOTIDE SEQUENCE</scope>
</reference>
<protein>
    <submittedName>
        <fullName evidence="1">Uncharacterized protein</fullName>
    </submittedName>
</protein>
<reference evidence="1" key="1">
    <citation type="submission" date="2014-11" db="EMBL/GenBank/DDBJ databases">
        <authorList>
            <person name="Amaro Gonzalez C."/>
        </authorList>
    </citation>
    <scope>NUCLEOTIDE SEQUENCE</scope>
</reference>
<sequence>MGSGPPCVVAGTTLLLQETSLRALKRLRPPITVTDNGNQTLKCWRECQRIHSGRSHFLHF</sequence>
<organism evidence="1">
    <name type="scientific">Anguilla anguilla</name>
    <name type="common">European freshwater eel</name>
    <name type="synonym">Muraena anguilla</name>
    <dbReference type="NCBI Taxonomy" id="7936"/>
    <lineage>
        <taxon>Eukaryota</taxon>
        <taxon>Metazoa</taxon>
        <taxon>Chordata</taxon>
        <taxon>Craniata</taxon>
        <taxon>Vertebrata</taxon>
        <taxon>Euteleostomi</taxon>
        <taxon>Actinopterygii</taxon>
        <taxon>Neopterygii</taxon>
        <taxon>Teleostei</taxon>
        <taxon>Anguilliformes</taxon>
        <taxon>Anguillidae</taxon>
        <taxon>Anguilla</taxon>
    </lineage>
</organism>
<proteinExistence type="predicted"/>
<dbReference type="EMBL" id="GBXM01050417">
    <property type="protein sequence ID" value="JAH58160.1"/>
    <property type="molecule type" value="Transcribed_RNA"/>
</dbReference>
<evidence type="ECO:0000313" key="1">
    <source>
        <dbReference type="EMBL" id="JAH58160.1"/>
    </source>
</evidence>
<name>A0A0E9TYX7_ANGAN</name>